<feature type="domain" description="EF-hand" evidence="3">
    <location>
        <begin position="83"/>
        <end position="118"/>
    </location>
</feature>
<organism evidence="4 5">
    <name type="scientific">Roseovarius nubinhibens</name>
    <dbReference type="NCBI Taxonomy" id="314263"/>
    <lineage>
        <taxon>Bacteria</taxon>
        <taxon>Pseudomonadati</taxon>
        <taxon>Pseudomonadota</taxon>
        <taxon>Alphaproteobacteria</taxon>
        <taxon>Rhodobacterales</taxon>
        <taxon>Roseobacteraceae</taxon>
        <taxon>Roseovarius</taxon>
    </lineage>
</organism>
<feature type="domain" description="EF-hand" evidence="3">
    <location>
        <begin position="36"/>
        <end position="62"/>
    </location>
</feature>
<evidence type="ECO:0000313" key="4">
    <source>
        <dbReference type="EMBL" id="HAR51141.1"/>
    </source>
</evidence>
<keyword evidence="2" id="KW-0732">Signal</keyword>
<dbReference type="Gene3D" id="1.10.238.10">
    <property type="entry name" value="EF-hand"/>
    <property type="match status" value="3"/>
</dbReference>
<feature type="region of interest" description="Disordered" evidence="1">
    <location>
        <begin position="62"/>
        <end position="161"/>
    </location>
</feature>
<feature type="region of interest" description="Disordered" evidence="1">
    <location>
        <begin position="27"/>
        <end position="47"/>
    </location>
</feature>
<reference evidence="4 5" key="1">
    <citation type="journal article" date="2018" name="Nat. Biotechnol.">
        <title>A standardized bacterial taxonomy based on genome phylogeny substantially revises the tree of life.</title>
        <authorList>
            <person name="Parks D.H."/>
            <person name="Chuvochina M."/>
            <person name="Waite D.W."/>
            <person name="Rinke C."/>
            <person name="Skarshewski A."/>
            <person name="Chaumeil P.A."/>
            <person name="Hugenholtz P."/>
        </authorList>
    </citation>
    <scope>NUCLEOTIDE SEQUENCE [LARGE SCALE GENOMIC DNA]</scope>
    <source>
        <strain evidence="4">UBA9169</strain>
    </source>
</reference>
<feature type="compositionally biased region" description="Basic and acidic residues" evidence="1">
    <location>
        <begin position="139"/>
        <end position="151"/>
    </location>
</feature>
<feature type="compositionally biased region" description="Basic residues" evidence="1">
    <location>
        <begin position="152"/>
        <end position="161"/>
    </location>
</feature>
<dbReference type="PROSITE" id="PS00018">
    <property type="entry name" value="EF_HAND_1"/>
    <property type="match status" value="1"/>
</dbReference>
<evidence type="ECO:0000256" key="1">
    <source>
        <dbReference type="SAM" id="MobiDB-lite"/>
    </source>
</evidence>
<gene>
    <name evidence="4" type="ORF">DCS45_04585</name>
</gene>
<dbReference type="Pfam" id="PF13202">
    <property type="entry name" value="EF-hand_5"/>
    <property type="match status" value="2"/>
</dbReference>
<feature type="compositionally biased region" description="Basic and acidic residues" evidence="1">
    <location>
        <begin position="76"/>
        <end position="98"/>
    </location>
</feature>
<proteinExistence type="predicted"/>
<dbReference type="EMBL" id="DMVW01000048">
    <property type="protein sequence ID" value="HAR51141.1"/>
    <property type="molecule type" value="Genomic_DNA"/>
</dbReference>
<feature type="compositionally biased region" description="Basic and acidic residues" evidence="1">
    <location>
        <begin position="119"/>
        <end position="130"/>
    </location>
</feature>
<dbReference type="InterPro" id="IPR011992">
    <property type="entry name" value="EF-hand-dom_pair"/>
</dbReference>
<sequence length="161" mass="17434">MTRNNIFKMVALSSAIALTLPMAVAAGPGKHERPSFEQLDTNGDGKITQDEMKARGEARFKEADANGDGMLSQDELAAKGSERAAKHAAKMIERHDTDGDGQLSQDEMKSGMKGKKGHDRGAKMFEKADTDGDGGISKAEFDAMKEKMGERHGKKHGKKEQ</sequence>
<dbReference type="Pfam" id="PF13499">
    <property type="entry name" value="EF-hand_7"/>
    <property type="match status" value="1"/>
</dbReference>
<evidence type="ECO:0000256" key="2">
    <source>
        <dbReference type="SAM" id="SignalP"/>
    </source>
</evidence>
<dbReference type="SUPFAM" id="SSF47473">
    <property type="entry name" value="EF-hand"/>
    <property type="match status" value="1"/>
</dbReference>
<comment type="caution">
    <text evidence="4">The sequence shown here is derived from an EMBL/GenBank/DDBJ whole genome shotgun (WGS) entry which is preliminary data.</text>
</comment>
<dbReference type="PROSITE" id="PS50222">
    <property type="entry name" value="EF_HAND_2"/>
    <property type="match status" value="3"/>
</dbReference>
<dbReference type="InterPro" id="IPR018247">
    <property type="entry name" value="EF_Hand_1_Ca_BS"/>
</dbReference>
<dbReference type="Proteomes" id="UP000264719">
    <property type="component" value="Unassembled WGS sequence"/>
</dbReference>
<dbReference type="AlphaFoldDB" id="A0A348W9C9"/>
<dbReference type="GO" id="GO:0005509">
    <property type="term" value="F:calcium ion binding"/>
    <property type="evidence" value="ECO:0007669"/>
    <property type="project" value="InterPro"/>
</dbReference>
<feature type="signal peptide" evidence="2">
    <location>
        <begin position="1"/>
        <end position="25"/>
    </location>
</feature>
<protein>
    <submittedName>
        <fullName evidence="4">Calcium sensor EFh</fullName>
    </submittedName>
</protein>
<evidence type="ECO:0000259" key="3">
    <source>
        <dbReference type="PROSITE" id="PS50222"/>
    </source>
</evidence>
<dbReference type="RefSeq" id="WP_339854681.1">
    <property type="nucleotide sequence ID" value="NZ_CAXAXR010000012.1"/>
</dbReference>
<evidence type="ECO:0000313" key="5">
    <source>
        <dbReference type="Proteomes" id="UP000264719"/>
    </source>
</evidence>
<dbReference type="PANTHER" id="PTHR10827:SF85">
    <property type="entry name" value="CALCIUM-BINDING PROTEIN"/>
    <property type="match status" value="1"/>
</dbReference>
<dbReference type="InterPro" id="IPR002048">
    <property type="entry name" value="EF_hand_dom"/>
</dbReference>
<feature type="domain" description="EF-hand" evidence="3">
    <location>
        <begin position="123"/>
        <end position="151"/>
    </location>
</feature>
<accession>A0A348W9C9</accession>
<feature type="chain" id="PRO_5016599983" evidence="2">
    <location>
        <begin position="26"/>
        <end position="161"/>
    </location>
</feature>
<name>A0A348W9C9_9RHOB</name>
<dbReference type="PANTHER" id="PTHR10827">
    <property type="entry name" value="RETICULOCALBIN"/>
    <property type="match status" value="1"/>
</dbReference>
<dbReference type="SMART" id="SM00054">
    <property type="entry name" value="EFh"/>
    <property type="match status" value="4"/>
</dbReference>